<protein>
    <recommendedName>
        <fullName evidence="2">DNA-directed DNA polymerase</fullName>
        <ecNumber evidence="2">2.7.7.7</ecNumber>
    </recommendedName>
</protein>
<comment type="similarity">
    <text evidence="1">Belongs to the DNA polymerase type-B family.</text>
</comment>
<evidence type="ECO:0000256" key="5">
    <source>
        <dbReference type="ARBA" id="ARBA00022705"/>
    </source>
</evidence>
<evidence type="ECO:0000256" key="8">
    <source>
        <dbReference type="ARBA" id="ARBA00049244"/>
    </source>
</evidence>
<dbReference type="InterPro" id="IPR012337">
    <property type="entry name" value="RNaseH-like_sf"/>
</dbReference>
<dbReference type="InterPro" id="IPR043502">
    <property type="entry name" value="DNA/RNA_pol_sf"/>
</dbReference>
<dbReference type="SUPFAM" id="SSF56672">
    <property type="entry name" value="DNA/RNA polymerases"/>
    <property type="match status" value="1"/>
</dbReference>
<reference evidence="10" key="1">
    <citation type="submission" date="2018-11" db="EMBL/GenBank/DDBJ databases">
        <authorList>
            <person name="Alioto T."/>
            <person name="Alioto T."/>
        </authorList>
    </citation>
    <scope>NUCLEOTIDE SEQUENCE</scope>
</reference>
<dbReference type="OrthoDB" id="5965192at2759"/>
<dbReference type="Gene3D" id="3.90.1600.10">
    <property type="entry name" value="Palm domain of DNA polymerase"/>
    <property type="match status" value="1"/>
</dbReference>
<keyword evidence="4" id="KW-0548">Nucleotidyltransferase</keyword>
<dbReference type="GO" id="GO:0000166">
    <property type="term" value="F:nucleotide binding"/>
    <property type="evidence" value="ECO:0007669"/>
    <property type="project" value="InterPro"/>
</dbReference>
<dbReference type="EC" id="2.7.7.7" evidence="2"/>
<dbReference type="Pfam" id="PF03175">
    <property type="entry name" value="DNA_pol_B_2"/>
    <property type="match status" value="2"/>
</dbReference>
<keyword evidence="7" id="KW-0238">DNA-binding</keyword>
<evidence type="ECO:0000313" key="10">
    <source>
        <dbReference type="EMBL" id="VDI16373.1"/>
    </source>
</evidence>
<evidence type="ECO:0000256" key="1">
    <source>
        <dbReference type="ARBA" id="ARBA00005755"/>
    </source>
</evidence>
<keyword evidence="11" id="KW-1185">Reference proteome</keyword>
<accession>A0A8B6DAH1</accession>
<dbReference type="Proteomes" id="UP000596742">
    <property type="component" value="Unassembled WGS sequence"/>
</dbReference>
<name>A0A8B6DAH1_MYTGA</name>
<keyword evidence="3" id="KW-0808">Transferase</keyword>
<evidence type="ECO:0000256" key="2">
    <source>
        <dbReference type="ARBA" id="ARBA00012417"/>
    </source>
</evidence>
<evidence type="ECO:0000256" key="4">
    <source>
        <dbReference type="ARBA" id="ARBA00022695"/>
    </source>
</evidence>
<dbReference type="EMBL" id="UYJE01003080">
    <property type="protein sequence ID" value="VDI16373.1"/>
    <property type="molecule type" value="Genomic_DNA"/>
</dbReference>
<evidence type="ECO:0000256" key="7">
    <source>
        <dbReference type="ARBA" id="ARBA00023125"/>
    </source>
</evidence>
<proteinExistence type="inferred from homology"/>
<dbReference type="PANTHER" id="PTHR31511:SF12">
    <property type="entry name" value="RHO TERMINATION FACTOR N-TERMINAL DOMAIN-CONTAINING PROTEIN"/>
    <property type="match status" value="1"/>
</dbReference>
<dbReference type="GO" id="GO:0006260">
    <property type="term" value="P:DNA replication"/>
    <property type="evidence" value="ECO:0007669"/>
    <property type="project" value="UniProtKB-KW"/>
</dbReference>
<evidence type="ECO:0000259" key="9">
    <source>
        <dbReference type="Pfam" id="PF03175"/>
    </source>
</evidence>
<evidence type="ECO:0000256" key="3">
    <source>
        <dbReference type="ARBA" id="ARBA00022679"/>
    </source>
</evidence>
<dbReference type="GO" id="GO:0003677">
    <property type="term" value="F:DNA binding"/>
    <property type="evidence" value="ECO:0007669"/>
    <property type="project" value="UniProtKB-KW"/>
</dbReference>
<feature type="domain" description="DNA-directed DNA polymerase family B mitochondria/virus" evidence="9">
    <location>
        <begin position="739"/>
        <end position="929"/>
    </location>
</feature>
<gene>
    <name evidence="10" type="ORF">MGAL_10B037838</name>
</gene>
<comment type="caution">
    <text evidence="10">The sequence shown here is derived from an EMBL/GenBank/DDBJ whole genome shotgun (WGS) entry which is preliminary data.</text>
</comment>
<keyword evidence="6" id="KW-0239">DNA-directed DNA polymerase</keyword>
<dbReference type="PANTHER" id="PTHR31511">
    <property type="entry name" value="PROTEIN CBG23764"/>
    <property type="match status" value="1"/>
</dbReference>
<dbReference type="InterPro" id="IPR004868">
    <property type="entry name" value="DNA-dir_DNA_pol_B_mt/vir"/>
</dbReference>
<dbReference type="Gene3D" id="3.40.1800.10">
    <property type="entry name" value="His-Me finger endonucleases"/>
    <property type="match status" value="1"/>
</dbReference>
<evidence type="ECO:0000313" key="11">
    <source>
        <dbReference type="Proteomes" id="UP000596742"/>
    </source>
</evidence>
<evidence type="ECO:0000256" key="6">
    <source>
        <dbReference type="ARBA" id="ARBA00022932"/>
    </source>
</evidence>
<organism evidence="10 11">
    <name type="scientific">Mytilus galloprovincialis</name>
    <name type="common">Mediterranean mussel</name>
    <dbReference type="NCBI Taxonomy" id="29158"/>
    <lineage>
        <taxon>Eukaryota</taxon>
        <taxon>Metazoa</taxon>
        <taxon>Spiralia</taxon>
        <taxon>Lophotrochozoa</taxon>
        <taxon>Mollusca</taxon>
        <taxon>Bivalvia</taxon>
        <taxon>Autobranchia</taxon>
        <taxon>Pteriomorphia</taxon>
        <taxon>Mytilida</taxon>
        <taxon>Mytiloidea</taxon>
        <taxon>Mytilidae</taxon>
        <taxon>Mytilinae</taxon>
        <taxon>Mytilus</taxon>
    </lineage>
</organism>
<dbReference type="SUPFAM" id="SSF54060">
    <property type="entry name" value="His-Me finger endonucleases"/>
    <property type="match status" value="1"/>
</dbReference>
<feature type="domain" description="DNA-directed DNA polymerase family B mitochondria/virus" evidence="9">
    <location>
        <begin position="984"/>
        <end position="1213"/>
    </location>
</feature>
<dbReference type="InterPro" id="IPR038563">
    <property type="entry name" value="Endonuclease_7_sf"/>
</dbReference>
<comment type="catalytic activity">
    <reaction evidence="8">
        <text>DNA(n) + a 2'-deoxyribonucleoside 5'-triphosphate = DNA(n+1) + diphosphate</text>
        <dbReference type="Rhea" id="RHEA:22508"/>
        <dbReference type="Rhea" id="RHEA-COMP:17339"/>
        <dbReference type="Rhea" id="RHEA-COMP:17340"/>
        <dbReference type="ChEBI" id="CHEBI:33019"/>
        <dbReference type="ChEBI" id="CHEBI:61560"/>
        <dbReference type="ChEBI" id="CHEBI:173112"/>
        <dbReference type="EC" id="2.7.7.7"/>
    </reaction>
</comment>
<dbReference type="InterPro" id="IPR044925">
    <property type="entry name" value="His-Me_finger_sf"/>
</dbReference>
<dbReference type="GO" id="GO:0003887">
    <property type="term" value="F:DNA-directed DNA polymerase activity"/>
    <property type="evidence" value="ECO:0007669"/>
    <property type="project" value="UniProtKB-KW"/>
</dbReference>
<dbReference type="InterPro" id="IPR023211">
    <property type="entry name" value="DNA_pol_palm_dom_sf"/>
</dbReference>
<sequence length="1392" mass="160369">MQTDGIPIEYRVNTRIMSFAQSISQVVPEDSGDVNKDTLKRGVSQIEMNKGMASNSDNMNRYQDFFLENQEDLEDTTPTPIPQRQQQCCDNPNMTQADEHTQMCQNCGAQKMKPRFEHQPDGEQKTTCDAPLKRKKGQFCKSKPGNGGCCWRHSKQPRQLEEEEIIPVEGKMVVKETMKTLRQIAKDEGVRGYSRKGKEALVKLIEEKTNRKFTREEVFNRKQLKAMAKNRGLTNYSQLKRDDLANLIEEDIENTPIEDEIKIIDVRKALNGVFGTVIIEPAKPHDVATFLKVSRKTVTTTLSDALTKKRGLKVELILQVELVKIDPATGENTYVTPYFRSGATTLTLSSDLKLEISFMMEKVKENMTKYMREGSGWTFGSVDRLKIHMNQFSPLKGSSYIPTPSALAKKKAIVNIKNEDDRCFQWAILSALHHEEVDQKNPNRVTQYKKWEDELKFEGIDFPVSLGAIDKFERQNPTINVNVFGFDGVKRGEDEEEDLQIYPLRISKNTGSIHADLLFLTGESKQHYCWIKNLSRLLSSQISEHGHELFFCRRCLSHFSRQDILDEHTEYCSQKDAVRIEMPEEGTTIAFHNQTKQMRVPFAIYADFECFTEKINTCQPNPTKSYTKQYQQHRPSGFCYRVKYAHGDYKESTIYCGEDAAGKFVQCIEEEVQAISKICKEKKPMVMNDEDKESFEASKNCHICGGELEGDKVRDHDHLTGKYRGAAHNQCNLDFQLPKHVPIILHNLSGYDAHLFVKEFKGGKINCIPNTDEKYISFSKQLDGGLEMRFIDSCKFMLSSLENLAKNLTPDKFKAVQKCFGDRYEMMIRKGVYPYDYTDGPAKLEETQLPSKEDFFSTLTGDHISDEDYAHAQRVWKAFECKTMRDYHNLYLESDVAILEDIFEDFRNICLKHYGLDPAHYFTSPGLAYDAALKTTGVRLELLSDPDMLLMLERGTRGGVAMISHRHSKANNPYMANYDSTQQTKYLTYLDANNLYGWAMSQPLPTGDFEWVEPEEIDGILSYSDDNEYGAIVECDLEYPQDLHDDHNDYPLAPENVEINKVRKLVPHLGKREKYTLHYRNLKMYLDMGMKLTKVHRIIGFKQSPWLKTYIDLNTRLRAAAKTDSEREFFKLMNNSVFGKTMENIRKRVDVRLVTTEKQALKLVAKPNFDRRVVFTENLVAVHMKKTKLKFDKPIYLGACILDISKLLMYDFHYRFVRKTYGDRARLLFTDTDSLAYEIQTDDFYKDITPHVQEKFDTSNYPAEHPSSIPTGINKKVLGVFKDECGGKIMTDFVGLRAKLYAFKMDDGKATKKAKGVTKNVIKRSIGFEDYERCLTTQQEIHRPMNIIRSHLHQIYTEQVNKIALSAKDDKRHILPDGISTLAHGHYRITRD</sequence>
<keyword evidence="5" id="KW-0235">DNA replication</keyword>
<dbReference type="SUPFAM" id="SSF53098">
    <property type="entry name" value="Ribonuclease H-like"/>
    <property type="match status" value="1"/>
</dbReference>